<dbReference type="AlphaFoldDB" id="V8NDQ2"/>
<dbReference type="GO" id="GO:0007229">
    <property type="term" value="P:integrin-mediated signaling pathway"/>
    <property type="evidence" value="ECO:0007669"/>
    <property type="project" value="UniProtKB-KW"/>
</dbReference>
<dbReference type="Proteomes" id="UP000018936">
    <property type="component" value="Unassembled WGS sequence"/>
</dbReference>
<organism evidence="1 2">
    <name type="scientific">Ophiophagus hannah</name>
    <name type="common">King cobra</name>
    <name type="synonym">Naja hannah</name>
    <dbReference type="NCBI Taxonomy" id="8665"/>
    <lineage>
        <taxon>Eukaryota</taxon>
        <taxon>Metazoa</taxon>
        <taxon>Chordata</taxon>
        <taxon>Craniata</taxon>
        <taxon>Vertebrata</taxon>
        <taxon>Euteleostomi</taxon>
        <taxon>Lepidosauria</taxon>
        <taxon>Squamata</taxon>
        <taxon>Bifurcata</taxon>
        <taxon>Unidentata</taxon>
        <taxon>Episquamata</taxon>
        <taxon>Toxicofera</taxon>
        <taxon>Serpentes</taxon>
        <taxon>Colubroidea</taxon>
        <taxon>Elapidae</taxon>
        <taxon>Elapinae</taxon>
        <taxon>Ophiophagus</taxon>
    </lineage>
</organism>
<evidence type="ECO:0000313" key="2">
    <source>
        <dbReference type="Proteomes" id="UP000018936"/>
    </source>
</evidence>
<name>V8NDQ2_OPHHA</name>
<protein>
    <submittedName>
        <fullName evidence="1">A disintegrin and metalloproteinase with thrombospondin motifs 3</fullName>
    </submittedName>
</protein>
<proteinExistence type="predicted"/>
<accession>V8NDQ2</accession>
<reference evidence="1 2" key="1">
    <citation type="journal article" date="2013" name="Proc. Natl. Acad. Sci. U.S.A.">
        <title>The king cobra genome reveals dynamic gene evolution and adaptation in the snake venom system.</title>
        <authorList>
            <person name="Vonk F.J."/>
            <person name="Casewell N.R."/>
            <person name="Henkel C.V."/>
            <person name="Heimberg A.M."/>
            <person name="Jansen H.J."/>
            <person name="McCleary R.J."/>
            <person name="Kerkkamp H.M."/>
            <person name="Vos R.A."/>
            <person name="Guerreiro I."/>
            <person name="Calvete J.J."/>
            <person name="Wuster W."/>
            <person name="Woods A.E."/>
            <person name="Logan J.M."/>
            <person name="Harrison R.A."/>
            <person name="Castoe T.A."/>
            <person name="de Koning A.P."/>
            <person name="Pollock D.D."/>
            <person name="Yandell M."/>
            <person name="Calderon D."/>
            <person name="Renjifo C."/>
            <person name="Currier R.B."/>
            <person name="Salgado D."/>
            <person name="Pla D."/>
            <person name="Sanz L."/>
            <person name="Hyder A.S."/>
            <person name="Ribeiro J.M."/>
            <person name="Arntzen J.W."/>
            <person name="van den Thillart G.E."/>
            <person name="Boetzer M."/>
            <person name="Pirovano W."/>
            <person name="Dirks R.P."/>
            <person name="Spaink H.P."/>
            <person name="Duboule D."/>
            <person name="McGlinn E."/>
            <person name="Kini R.M."/>
            <person name="Richardson M.K."/>
        </authorList>
    </citation>
    <scope>NUCLEOTIDE SEQUENCE</scope>
    <source>
        <tissue evidence="1">Blood</tissue>
    </source>
</reference>
<keyword evidence="2" id="KW-1185">Reference proteome</keyword>
<evidence type="ECO:0000313" key="1">
    <source>
        <dbReference type="EMBL" id="ETE59697.1"/>
    </source>
</evidence>
<comment type="caution">
    <text evidence="1">The sequence shown here is derived from an EMBL/GenBank/DDBJ whole genome shotgun (WGS) entry which is preliminary data.</text>
</comment>
<dbReference type="EMBL" id="AZIM01005312">
    <property type="protein sequence ID" value="ETE59697.1"/>
    <property type="molecule type" value="Genomic_DNA"/>
</dbReference>
<sequence length="112" mass="12897">MEYLEWVGKVEHLEQGRGTMEHLEQVGKGVGRTMEYLERVNEIYHDESLGVHINVVLVRMMMLAYTKVSKPGEGLTCLLRTNRYYGSNVPSSETTWEHPGTLKLHHENLQAK</sequence>
<feature type="non-terminal residue" evidence="1">
    <location>
        <position position="1"/>
    </location>
</feature>
<keyword evidence="1" id="KW-0401">Integrin</keyword>
<gene>
    <name evidence="1" type="primary">ADAMTS3</name>
    <name evidence="1" type="ORF">L345_14572</name>
</gene>